<dbReference type="InterPro" id="IPR051811">
    <property type="entry name" value="Cytochrome_c550/c551-like"/>
</dbReference>
<keyword evidence="2 6" id="KW-0349">Heme</keyword>
<evidence type="ECO:0000256" key="1">
    <source>
        <dbReference type="ARBA" id="ARBA00022448"/>
    </source>
</evidence>
<keyword evidence="1" id="KW-0813">Transport</keyword>
<dbReference type="InterPro" id="IPR009056">
    <property type="entry name" value="Cyt_c-like_dom"/>
</dbReference>
<feature type="binding site" description="covalent" evidence="6">
    <location>
        <position position="50"/>
    </location>
    <ligand>
        <name>heme c</name>
        <dbReference type="ChEBI" id="CHEBI:61717"/>
    </ligand>
</feature>
<dbReference type="GO" id="GO:0009055">
    <property type="term" value="F:electron transfer activity"/>
    <property type="evidence" value="ECO:0007669"/>
    <property type="project" value="InterPro"/>
</dbReference>
<dbReference type="InterPro" id="IPR012218">
    <property type="entry name" value="Cyt_c_BACSU-c550-type"/>
</dbReference>
<feature type="binding site" description="axial binding residue" evidence="7">
    <location>
        <position position="51"/>
    </location>
    <ligand>
        <name>heme c</name>
        <dbReference type="ChEBI" id="CHEBI:61717"/>
    </ligand>
    <ligandPart>
        <name>Fe</name>
        <dbReference type="ChEBI" id="CHEBI:18248"/>
    </ligandPart>
</feature>
<evidence type="ECO:0000256" key="7">
    <source>
        <dbReference type="PIRSR" id="PIRSR000025-2"/>
    </source>
</evidence>
<keyword evidence="8" id="KW-0732">Signal</keyword>
<dbReference type="AlphaFoldDB" id="A0A1Y3MR80"/>
<dbReference type="PANTHER" id="PTHR37823">
    <property type="entry name" value="CYTOCHROME C-553-LIKE"/>
    <property type="match status" value="1"/>
</dbReference>
<evidence type="ECO:0000256" key="2">
    <source>
        <dbReference type="ARBA" id="ARBA00022617"/>
    </source>
</evidence>
<comment type="caution">
    <text evidence="9">The sequence shown here is derived from an EMBL/GenBank/DDBJ whole genome shotgun (WGS) entry which is preliminary data.</text>
</comment>
<evidence type="ECO:0000256" key="3">
    <source>
        <dbReference type="ARBA" id="ARBA00022723"/>
    </source>
</evidence>
<proteinExistence type="predicted"/>
<dbReference type="EMBL" id="MWPX01000003">
    <property type="protein sequence ID" value="OUM50072.1"/>
    <property type="molecule type" value="Genomic_DNA"/>
</dbReference>
<keyword evidence="5 7" id="KW-0408">Iron</keyword>
<evidence type="ECO:0000256" key="5">
    <source>
        <dbReference type="ARBA" id="ARBA00023004"/>
    </source>
</evidence>
<name>A0A1Y3MR80_9BACI</name>
<dbReference type="NCBIfam" id="NF045774">
    <property type="entry name" value="cytochro_C551"/>
    <property type="match status" value="1"/>
</dbReference>
<comment type="PTM">
    <text evidence="6">Binds 1 heme c group covalently per subunit.</text>
</comment>
<feature type="signal peptide" evidence="8">
    <location>
        <begin position="1"/>
        <end position="20"/>
    </location>
</feature>
<dbReference type="PANTHER" id="PTHR37823:SF3">
    <property type="entry name" value="CYTOCHROME C-551"/>
    <property type="match status" value="1"/>
</dbReference>
<dbReference type="InterPro" id="IPR036909">
    <property type="entry name" value="Cyt_c-like_dom_sf"/>
</dbReference>
<gene>
    <name evidence="9" type="ORF">BW425_05510</name>
</gene>
<organism evidence="9 10">
    <name type="scientific">Bacillus pseudomycoides</name>
    <dbReference type="NCBI Taxonomy" id="64104"/>
    <lineage>
        <taxon>Bacteria</taxon>
        <taxon>Bacillati</taxon>
        <taxon>Bacillota</taxon>
        <taxon>Bacilli</taxon>
        <taxon>Bacillales</taxon>
        <taxon>Bacillaceae</taxon>
        <taxon>Bacillus</taxon>
        <taxon>Bacillus cereus group</taxon>
    </lineage>
</organism>
<evidence type="ECO:0000313" key="10">
    <source>
        <dbReference type="Proteomes" id="UP000195321"/>
    </source>
</evidence>
<keyword evidence="3 7" id="KW-0479">Metal-binding</keyword>
<accession>A0A1Y3MR80</accession>
<dbReference type="InterPro" id="IPR054782">
    <property type="entry name" value="Cytochro_C551"/>
</dbReference>
<feature type="binding site" description="axial binding residue" evidence="7">
    <location>
        <position position="86"/>
    </location>
    <ligand>
        <name>heme c</name>
        <dbReference type="ChEBI" id="CHEBI:61717"/>
    </ligand>
    <ligandPart>
        <name>Fe</name>
        <dbReference type="ChEBI" id="CHEBI:18248"/>
    </ligandPart>
</feature>
<dbReference type="GO" id="GO:0005506">
    <property type="term" value="F:iron ion binding"/>
    <property type="evidence" value="ECO:0007669"/>
    <property type="project" value="InterPro"/>
</dbReference>
<protein>
    <submittedName>
        <fullName evidence="9">Cytochrome C</fullName>
    </submittedName>
</protein>
<dbReference type="GO" id="GO:0020037">
    <property type="term" value="F:heme binding"/>
    <property type="evidence" value="ECO:0007669"/>
    <property type="project" value="InterPro"/>
</dbReference>
<dbReference type="Proteomes" id="UP000195321">
    <property type="component" value="Unassembled WGS sequence"/>
</dbReference>
<sequence>MKKKLLAIVLGTSLAFTIGACGKKEENKSSNQSASTDSAEQIFKKSCAGCHASDLSGATGPDLRKVGGKYDAAEIENIIQKGRGAMSPGIIQGEDAKKVSEWLAEHK</sequence>
<keyword evidence="4" id="KW-0249">Electron transport</keyword>
<reference evidence="9 10" key="1">
    <citation type="submission" date="2017-02" db="EMBL/GenBank/DDBJ databases">
        <title>Bacillus pseudomycoides isolate FSL K6-0042.</title>
        <authorList>
            <person name="Kovac J."/>
        </authorList>
    </citation>
    <scope>NUCLEOTIDE SEQUENCE [LARGE SCALE GENOMIC DNA]</scope>
    <source>
        <strain evidence="9 10">FSL K6-0042</strain>
    </source>
</reference>
<dbReference type="GO" id="GO:0016020">
    <property type="term" value="C:membrane"/>
    <property type="evidence" value="ECO:0007669"/>
    <property type="project" value="InterPro"/>
</dbReference>
<dbReference type="PROSITE" id="PS51007">
    <property type="entry name" value="CYTC"/>
    <property type="match status" value="1"/>
</dbReference>
<evidence type="ECO:0000256" key="8">
    <source>
        <dbReference type="SAM" id="SignalP"/>
    </source>
</evidence>
<dbReference type="SUPFAM" id="SSF46626">
    <property type="entry name" value="Cytochrome c"/>
    <property type="match status" value="1"/>
</dbReference>
<feature type="chain" id="PRO_5038836025" evidence="8">
    <location>
        <begin position="21"/>
        <end position="107"/>
    </location>
</feature>
<feature type="binding site" description="covalent" evidence="6">
    <location>
        <position position="47"/>
    </location>
    <ligand>
        <name>heme c</name>
        <dbReference type="ChEBI" id="CHEBI:61717"/>
    </ligand>
</feature>
<evidence type="ECO:0000256" key="6">
    <source>
        <dbReference type="PIRSR" id="PIRSR000025-1"/>
    </source>
</evidence>
<dbReference type="RefSeq" id="WP_016112536.1">
    <property type="nucleotide sequence ID" value="NZ_CP189809.1"/>
</dbReference>
<dbReference type="Gene3D" id="1.10.760.10">
    <property type="entry name" value="Cytochrome c-like domain"/>
    <property type="match status" value="1"/>
</dbReference>
<dbReference type="Pfam" id="PF13442">
    <property type="entry name" value="Cytochrome_CBB3"/>
    <property type="match status" value="1"/>
</dbReference>
<dbReference type="PIRSF" id="PIRSF000025">
    <property type="entry name" value="Cytc_Bsub_c550"/>
    <property type="match status" value="1"/>
</dbReference>
<evidence type="ECO:0000256" key="4">
    <source>
        <dbReference type="ARBA" id="ARBA00022982"/>
    </source>
</evidence>
<evidence type="ECO:0000313" key="9">
    <source>
        <dbReference type="EMBL" id="OUM50072.1"/>
    </source>
</evidence>
<dbReference type="PROSITE" id="PS51257">
    <property type="entry name" value="PROKAR_LIPOPROTEIN"/>
    <property type="match status" value="1"/>
</dbReference>